<feature type="region of interest" description="Disordered" evidence="1">
    <location>
        <begin position="37"/>
        <end position="60"/>
    </location>
</feature>
<protein>
    <submittedName>
        <fullName evidence="4">Transposase</fullName>
    </submittedName>
</protein>
<sequence>MRQKRGDVVGAVGRQATEHVFQIDIGILAVELRRSNQAHDRGGPLPGAQRPGEQPVRPSSCPQTNLIFQPIIVDGHVPIGQITRERVPALEAVVERLGDRRSLADPFALGKQPLPREVVRHELPEAERFCANDGHVLVEFGVEVSEQLDVIPAQLRVIQHQRVKYACPCCDLGIRVTPAPPRIIARELLTESALAWIATSKYQFGMLLFRQASRLSRFGGDISSNTLAASMVRVDLATQPVIHLMRDALLEAGFVYCDETTFQVLKEENRRAQSKRYL</sequence>
<evidence type="ECO:0000256" key="1">
    <source>
        <dbReference type="SAM" id="MobiDB-lite"/>
    </source>
</evidence>
<reference evidence="4 5" key="1">
    <citation type="submission" date="2019-08" db="EMBL/GenBank/DDBJ databases">
        <authorList>
            <person name="Peeters C."/>
        </authorList>
    </citation>
    <scope>NUCLEOTIDE SEQUENCE [LARGE SCALE GENOMIC DNA]</scope>
    <source>
        <strain evidence="4 5">LMG 31121</strain>
    </source>
</reference>
<dbReference type="PANTHER" id="PTHR33678">
    <property type="entry name" value="BLL1576 PROTEIN"/>
    <property type="match status" value="1"/>
</dbReference>
<dbReference type="Pfam" id="PF03050">
    <property type="entry name" value="DDE_Tnp_IS66"/>
    <property type="match status" value="1"/>
</dbReference>
<dbReference type="Pfam" id="PF13005">
    <property type="entry name" value="zf-IS66"/>
    <property type="match status" value="1"/>
</dbReference>
<feature type="domain" description="Transposase IS66 central" evidence="2">
    <location>
        <begin position="188"/>
        <end position="278"/>
    </location>
</feature>
<dbReference type="InterPro" id="IPR052344">
    <property type="entry name" value="Transposase-related"/>
</dbReference>
<dbReference type="Proteomes" id="UP000335538">
    <property type="component" value="Unassembled WGS sequence"/>
</dbReference>
<feature type="domain" description="Transposase IS66 zinc-finger binding" evidence="3">
    <location>
        <begin position="127"/>
        <end position="171"/>
    </location>
</feature>
<dbReference type="InterPro" id="IPR024474">
    <property type="entry name" value="Znf_dom_IS66"/>
</dbReference>
<accession>A0A5E5BFF2</accession>
<evidence type="ECO:0000259" key="2">
    <source>
        <dbReference type="Pfam" id="PF03050"/>
    </source>
</evidence>
<evidence type="ECO:0000313" key="4">
    <source>
        <dbReference type="EMBL" id="VVE84629.1"/>
    </source>
</evidence>
<proteinExistence type="predicted"/>
<evidence type="ECO:0000259" key="3">
    <source>
        <dbReference type="Pfam" id="PF13005"/>
    </source>
</evidence>
<dbReference type="InterPro" id="IPR004291">
    <property type="entry name" value="Transposase_IS66_central"/>
</dbReference>
<evidence type="ECO:0000313" key="5">
    <source>
        <dbReference type="Proteomes" id="UP000335538"/>
    </source>
</evidence>
<dbReference type="PANTHER" id="PTHR33678:SF1">
    <property type="entry name" value="BLL1576 PROTEIN"/>
    <property type="match status" value="1"/>
</dbReference>
<gene>
    <name evidence="4" type="ORF">PSP31121_04847</name>
</gene>
<dbReference type="AlphaFoldDB" id="A0A5E5BFF2"/>
<dbReference type="EMBL" id="CABPSR010000019">
    <property type="protein sequence ID" value="VVE84629.1"/>
    <property type="molecule type" value="Genomic_DNA"/>
</dbReference>
<name>A0A5E5BFF2_9BURK</name>
<organism evidence="4 5">
    <name type="scientific">Pandoraea sputorum</name>
    <dbReference type="NCBI Taxonomy" id="93222"/>
    <lineage>
        <taxon>Bacteria</taxon>
        <taxon>Pseudomonadati</taxon>
        <taxon>Pseudomonadota</taxon>
        <taxon>Betaproteobacteria</taxon>
        <taxon>Burkholderiales</taxon>
        <taxon>Burkholderiaceae</taxon>
        <taxon>Pandoraea</taxon>
    </lineage>
</organism>